<dbReference type="SUPFAM" id="SSF56281">
    <property type="entry name" value="Metallo-hydrolase/oxidoreductase"/>
    <property type="match status" value="1"/>
</dbReference>
<feature type="region of interest" description="Disordered" evidence="1">
    <location>
        <begin position="1"/>
        <end position="41"/>
    </location>
</feature>
<dbReference type="InterPro" id="IPR025638">
    <property type="entry name" value="DUF4336"/>
</dbReference>
<dbReference type="PANTHER" id="PTHR33835:SF1">
    <property type="entry name" value="METALLO-BETA-LACTAMASE DOMAIN-CONTAINING PROTEIN"/>
    <property type="match status" value="1"/>
</dbReference>
<gene>
    <name evidence="2" type="ORF">MBM_07530</name>
</gene>
<dbReference type="EMBL" id="JH921446">
    <property type="protein sequence ID" value="EKD14300.1"/>
    <property type="molecule type" value="Genomic_DNA"/>
</dbReference>
<dbReference type="eggNOG" id="ENOG502S1EZ">
    <property type="taxonomic scope" value="Eukaryota"/>
</dbReference>
<evidence type="ECO:0000313" key="2">
    <source>
        <dbReference type="EMBL" id="EKD14300.1"/>
    </source>
</evidence>
<evidence type="ECO:0000256" key="1">
    <source>
        <dbReference type="SAM" id="MobiDB-lite"/>
    </source>
</evidence>
<evidence type="ECO:0000313" key="3">
    <source>
        <dbReference type="Proteomes" id="UP000006753"/>
    </source>
</evidence>
<sequence length="348" mass="38713">MVKDPRQQGKGKTRPAVNLAAVPSTTHATSSPPKLNRSNAVTDWRTDPEYLEPTIPKRGYILPLIPYTVAMSFQTAGNPDDETVIREVVPGVTTISVPFLRFNRIKFGGRATLVRLQSGTLAVFSPTPLTPLVKSTIASISPSPTPISYIIAPDLEHHMNLSAWHAAYPTAHIIAPEGLAEKRAALNRSDKAVTIVPFGTVFTARDKLSTKVTAEFDAEFAYEFVDAHPNKELVFVHRPSRTCIEADLLFNLPAVEQYSRSGIDPTTGWATRLFAAMQHTRGDALWQKRMLWYLFSKRDRAGFAESAKRINAWDFVNLVPCHGDTFVGDGKTVYEKVMEWHLQGKKKN</sequence>
<dbReference type="AlphaFoldDB" id="K1WAJ4"/>
<accession>K1WAJ4</accession>
<dbReference type="OrthoDB" id="421671at2759"/>
<dbReference type="HOGENOM" id="CLU_056292_0_1_1"/>
<dbReference type="Proteomes" id="UP000006753">
    <property type="component" value="Unassembled WGS sequence"/>
</dbReference>
<dbReference type="InterPro" id="IPR036866">
    <property type="entry name" value="RibonucZ/Hydroxyglut_hydro"/>
</dbReference>
<reference evidence="2 3" key="1">
    <citation type="journal article" date="2012" name="BMC Genomics">
        <title>Sequencing the genome of Marssonina brunnea reveals fungus-poplar co-evolution.</title>
        <authorList>
            <person name="Zhu S."/>
            <person name="Cao Y.-Z."/>
            <person name="Jiang C."/>
            <person name="Tan B.-Y."/>
            <person name="Wang Z."/>
            <person name="Feng S."/>
            <person name="Zhang L."/>
            <person name="Su X.-H."/>
            <person name="Brejova B."/>
            <person name="Vinar T."/>
            <person name="Xu M."/>
            <person name="Wang M.-X."/>
            <person name="Zhang S.-G."/>
            <person name="Huang M.-R."/>
            <person name="Wu R."/>
            <person name="Zhou Y."/>
        </authorList>
    </citation>
    <scope>NUCLEOTIDE SEQUENCE [LARGE SCALE GENOMIC DNA]</scope>
    <source>
        <strain evidence="2 3">MB_m1</strain>
    </source>
</reference>
<keyword evidence="3" id="KW-1185">Reference proteome</keyword>
<dbReference type="InParanoid" id="K1WAJ4"/>
<name>K1WAJ4_MARBU</name>
<organism evidence="2 3">
    <name type="scientific">Marssonina brunnea f. sp. multigermtubi (strain MB_m1)</name>
    <name type="common">Marssonina leaf spot fungus</name>
    <dbReference type="NCBI Taxonomy" id="1072389"/>
    <lineage>
        <taxon>Eukaryota</taxon>
        <taxon>Fungi</taxon>
        <taxon>Dikarya</taxon>
        <taxon>Ascomycota</taxon>
        <taxon>Pezizomycotina</taxon>
        <taxon>Leotiomycetes</taxon>
        <taxon>Helotiales</taxon>
        <taxon>Drepanopezizaceae</taxon>
        <taxon>Drepanopeziza</taxon>
    </lineage>
</organism>
<dbReference type="Pfam" id="PF14234">
    <property type="entry name" value="DUF4336"/>
    <property type="match status" value="1"/>
</dbReference>
<feature type="compositionally biased region" description="Polar residues" evidence="1">
    <location>
        <begin position="23"/>
        <end position="41"/>
    </location>
</feature>
<dbReference type="GeneID" id="18763465"/>
<proteinExistence type="predicted"/>
<dbReference type="PANTHER" id="PTHR33835">
    <property type="entry name" value="YALI0C07656P"/>
    <property type="match status" value="1"/>
</dbReference>
<protein>
    <submittedName>
        <fullName evidence="2">Uncharacterized protein</fullName>
    </submittedName>
</protein>
<dbReference type="KEGG" id="mbe:MBM_07530"/>
<dbReference type="OMA" id="IIPDREH"/>